<evidence type="ECO:0000313" key="7">
    <source>
        <dbReference type="WBParaSite" id="ASIM_0000691301-mRNA-1"/>
    </source>
</evidence>
<dbReference type="OrthoDB" id="5875171at2759"/>
<dbReference type="PANTHER" id="PTHR24637:SF194">
    <property type="entry name" value="CUTICLE COLLAGEN 10-RELATED"/>
    <property type="match status" value="1"/>
</dbReference>
<evidence type="ECO:0000256" key="1">
    <source>
        <dbReference type="ARBA" id="ARBA00022737"/>
    </source>
</evidence>
<name>A0A0M3JH01_ANISI</name>
<keyword evidence="1" id="KW-0677">Repeat</keyword>
<gene>
    <name evidence="3" type="ORF">ASIM_LOCUS6685</name>
    <name evidence="4" type="ORF">ASIM_LOCUS6687</name>
</gene>
<dbReference type="WBParaSite" id="ASIM_0000691301-mRNA-1">
    <property type="protein sequence ID" value="ASIM_0000691301-mRNA-1"/>
    <property type="gene ID" value="ASIM_0000691301"/>
</dbReference>
<dbReference type="PROSITE" id="PS51257">
    <property type="entry name" value="PROKAR_LIPOPROTEIN"/>
    <property type="match status" value="1"/>
</dbReference>
<dbReference type="InterPro" id="IPR002486">
    <property type="entry name" value="Col_cuticle_N"/>
</dbReference>
<feature type="domain" description="Nematode cuticle collagen N-terminal" evidence="2">
    <location>
        <begin position="6"/>
        <end position="58"/>
    </location>
</feature>
<evidence type="ECO:0000259" key="2">
    <source>
        <dbReference type="SMART" id="SM01088"/>
    </source>
</evidence>
<dbReference type="Proteomes" id="UP000267096">
    <property type="component" value="Unassembled WGS sequence"/>
</dbReference>
<dbReference type="AlphaFoldDB" id="A0A0M3JH01"/>
<evidence type="ECO:0000313" key="6">
    <source>
        <dbReference type="WBParaSite" id="ASIM_0000691001-mRNA-1"/>
    </source>
</evidence>
<protein>
    <submittedName>
        <fullName evidence="6 7">Col_cuticle_N domain-containing protein</fullName>
    </submittedName>
</protein>
<accession>A0A0M3JH01</accession>
<dbReference type="GO" id="GO:0042302">
    <property type="term" value="F:structural constituent of cuticle"/>
    <property type="evidence" value="ECO:0007669"/>
    <property type="project" value="InterPro"/>
</dbReference>
<sequence>MYEAKLIVCIATLCTTCAMVACLVIIPSLYREIDQLHAEVFDSVQVFKAETDAAWTEIMQLQIFAVPPSKPRENPLHSLFVRSKRHDYSKLPSFCHCEPVKPVCPPGPPGPRGDPGPDGRKRIFIYMHAFC</sequence>
<evidence type="ECO:0000313" key="3">
    <source>
        <dbReference type="EMBL" id="VDK27541.1"/>
    </source>
</evidence>
<reference evidence="6 7" key="1">
    <citation type="submission" date="2017-02" db="UniProtKB">
        <authorList>
            <consortium name="WormBaseParasite"/>
        </authorList>
    </citation>
    <scope>IDENTIFICATION</scope>
</reference>
<organism evidence="6">
    <name type="scientific">Anisakis simplex</name>
    <name type="common">Herring worm</name>
    <dbReference type="NCBI Taxonomy" id="6269"/>
    <lineage>
        <taxon>Eukaryota</taxon>
        <taxon>Metazoa</taxon>
        <taxon>Ecdysozoa</taxon>
        <taxon>Nematoda</taxon>
        <taxon>Chromadorea</taxon>
        <taxon>Rhabditida</taxon>
        <taxon>Spirurina</taxon>
        <taxon>Ascaridomorpha</taxon>
        <taxon>Ascaridoidea</taxon>
        <taxon>Anisakidae</taxon>
        <taxon>Anisakis</taxon>
        <taxon>Anisakis simplex complex</taxon>
    </lineage>
</organism>
<dbReference type="PANTHER" id="PTHR24637">
    <property type="entry name" value="COLLAGEN"/>
    <property type="match status" value="1"/>
</dbReference>
<reference evidence="3 5" key="2">
    <citation type="submission" date="2018-11" db="EMBL/GenBank/DDBJ databases">
        <authorList>
            <consortium name="Pathogen Informatics"/>
        </authorList>
    </citation>
    <scope>NUCLEOTIDE SEQUENCE [LARGE SCALE GENOMIC DNA]</scope>
</reference>
<evidence type="ECO:0000313" key="4">
    <source>
        <dbReference type="EMBL" id="VDK27544.1"/>
    </source>
</evidence>
<dbReference type="EMBL" id="UYRR01014914">
    <property type="protein sequence ID" value="VDK27544.1"/>
    <property type="molecule type" value="Genomic_DNA"/>
</dbReference>
<dbReference type="SMART" id="SM01088">
    <property type="entry name" value="Col_cuticle_N"/>
    <property type="match status" value="1"/>
</dbReference>
<dbReference type="EMBL" id="UYRR01014909">
    <property type="protein sequence ID" value="VDK27541.1"/>
    <property type="molecule type" value="Genomic_DNA"/>
</dbReference>
<dbReference type="Pfam" id="PF01484">
    <property type="entry name" value="Col_cuticle_N"/>
    <property type="match status" value="1"/>
</dbReference>
<proteinExistence type="predicted"/>
<keyword evidence="5" id="KW-1185">Reference proteome</keyword>
<dbReference type="WBParaSite" id="ASIM_0000691001-mRNA-1">
    <property type="protein sequence ID" value="ASIM_0000691001-mRNA-1"/>
    <property type="gene ID" value="ASIM_0000691001"/>
</dbReference>
<evidence type="ECO:0000313" key="5">
    <source>
        <dbReference type="Proteomes" id="UP000267096"/>
    </source>
</evidence>